<evidence type="ECO:0000256" key="2">
    <source>
        <dbReference type="PIRNR" id="PIRNR016661"/>
    </source>
</evidence>
<keyword evidence="5" id="KW-1185">Reference proteome</keyword>
<dbReference type="AlphaFoldDB" id="A0A495RFA5"/>
<accession>A0A495RFA5</accession>
<reference evidence="4 5" key="1">
    <citation type="submission" date="2018-10" db="EMBL/GenBank/DDBJ databases">
        <title>Genomic Encyclopedia of Type Strains, Phase IV (KMG-IV): sequencing the most valuable type-strain genomes for metagenomic binning, comparative biology and taxonomic classification.</title>
        <authorList>
            <person name="Goeker M."/>
        </authorList>
    </citation>
    <scope>NUCLEOTIDE SEQUENCE [LARGE SCALE GENOMIC DNA]</scope>
    <source>
        <strain evidence="4 5">DSM 22228</strain>
    </source>
</reference>
<dbReference type="GO" id="GO:0015225">
    <property type="term" value="F:biotin transmembrane transporter activity"/>
    <property type="evidence" value="ECO:0007669"/>
    <property type="project" value="UniProtKB-UniRule"/>
</dbReference>
<feature type="transmembrane region" description="Helical" evidence="3">
    <location>
        <begin position="32"/>
        <end position="49"/>
    </location>
</feature>
<dbReference type="InterPro" id="IPR003784">
    <property type="entry name" value="BioY"/>
</dbReference>
<dbReference type="OrthoDB" id="9803495at2"/>
<feature type="transmembrane region" description="Helical" evidence="3">
    <location>
        <begin position="78"/>
        <end position="95"/>
    </location>
</feature>
<dbReference type="GO" id="GO:0005886">
    <property type="term" value="C:plasma membrane"/>
    <property type="evidence" value="ECO:0007669"/>
    <property type="project" value="UniProtKB-SubCell"/>
</dbReference>
<dbReference type="Proteomes" id="UP000278542">
    <property type="component" value="Unassembled WGS sequence"/>
</dbReference>
<organism evidence="4 5">
    <name type="scientific">Orbus hercynius</name>
    <dbReference type="NCBI Taxonomy" id="593135"/>
    <lineage>
        <taxon>Bacteria</taxon>
        <taxon>Pseudomonadati</taxon>
        <taxon>Pseudomonadota</taxon>
        <taxon>Gammaproteobacteria</taxon>
        <taxon>Orbales</taxon>
        <taxon>Orbaceae</taxon>
        <taxon>Orbus</taxon>
    </lineage>
</organism>
<dbReference type="PIRSF" id="PIRSF016661">
    <property type="entry name" value="BioY"/>
    <property type="match status" value="1"/>
</dbReference>
<evidence type="ECO:0000313" key="4">
    <source>
        <dbReference type="EMBL" id="RKS85950.1"/>
    </source>
</evidence>
<feature type="transmembrane region" description="Helical" evidence="3">
    <location>
        <begin position="172"/>
        <end position="194"/>
    </location>
</feature>
<keyword evidence="2" id="KW-1003">Cell membrane</keyword>
<evidence type="ECO:0000256" key="1">
    <source>
        <dbReference type="ARBA" id="ARBA00010692"/>
    </source>
</evidence>
<keyword evidence="2" id="KW-0813">Transport</keyword>
<comment type="similarity">
    <text evidence="1 2">Belongs to the BioY family.</text>
</comment>
<dbReference type="PANTHER" id="PTHR34295:SF1">
    <property type="entry name" value="BIOTIN TRANSPORTER BIOY"/>
    <property type="match status" value="1"/>
</dbReference>
<evidence type="ECO:0000313" key="5">
    <source>
        <dbReference type="Proteomes" id="UP000278542"/>
    </source>
</evidence>
<name>A0A495RFA5_9GAMM</name>
<keyword evidence="2 3" id="KW-0472">Membrane</keyword>
<feature type="transmembrane region" description="Helical" evidence="3">
    <location>
        <begin position="134"/>
        <end position="160"/>
    </location>
</feature>
<keyword evidence="3" id="KW-1133">Transmembrane helix</keyword>
<dbReference type="PANTHER" id="PTHR34295">
    <property type="entry name" value="BIOTIN TRANSPORTER BIOY"/>
    <property type="match status" value="1"/>
</dbReference>
<comment type="subcellular location">
    <subcellularLocation>
        <location evidence="2">Cell membrane</location>
        <topology evidence="2">Multi-pass membrane protein</topology>
    </subcellularLocation>
</comment>
<keyword evidence="3" id="KW-0812">Transmembrane</keyword>
<dbReference type="EMBL" id="RBWY01000002">
    <property type="protein sequence ID" value="RKS85950.1"/>
    <property type="molecule type" value="Genomic_DNA"/>
</dbReference>
<feature type="transmembrane region" description="Helical" evidence="3">
    <location>
        <begin position="101"/>
        <end position="122"/>
    </location>
</feature>
<dbReference type="Gene3D" id="1.10.1760.20">
    <property type="match status" value="1"/>
</dbReference>
<gene>
    <name evidence="4" type="ORF">DES39_1368</name>
</gene>
<comment type="caution">
    <text evidence="4">The sequence shown here is derived from an EMBL/GenBank/DDBJ whole genome shotgun (WGS) entry which is preliminary data.</text>
</comment>
<evidence type="ECO:0000256" key="3">
    <source>
        <dbReference type="SAM" id="Phobius"/>
    </source>
</evidence>
<protein>
    <recommendedName>
        <fullName evidence="2">Biotin transporter</fullName>
    </recommendedName>
</protein>
<sequence>MQNELAMKQHTITPYPTLVTTLITLTTWQRKLLATSIATCILACAANISIPAYPVPFTLQSLAVLLVGAFLGRRLGALALLQYLAVGAIGLPVFANGSGGIMALASPSAGYLYGYVVSAYFSGLASERGYDRKLLSGLLAFAFAHQILFVFGVLYLAVYFNISLMAAIKVGYLPFVGLDLLKFVLATVIMFMLWRYRAKY</sequence>
<proteinExistence type="inferred from homology"/>
<dbReference type="Pfam" id="PF02632">
    <property type="entry name" value="BioY"/>
    <property type="match status" value="1"/>
</dbReference>